<evidence type="ECO:0000313" key="1">
    <source>
        <dbReference type="EMBL" id="MBW71018.1"/>
    </source>
</evidence>
<reference evidence="1" key="1">
    <citation type="submission" date="2018-01" db="EMBL/GenBank/DDBJ databases">
        <title>An insight into the sialome of Amazonian anophelines.</title>
        <authorList>
            <person name="Ribeiro J.M."/>
            <person name="Scarpassa V."/>
            <person name="Calvo E."/>
        </authorList>
    </citation>
    <scope>NUCLEOTIDE SEQUENCE</scope>
</reference>
<sequence length="90" mass="10358">MLSIRWPLGTPVPVPLVACVSAACARRRDSPKRTSERFRKHRTVHEDRKPCPAWDTRTIRRCANSNWPSSLARGRWKFPTDVVIVLVAYC</sequence>
<dbReference type="EMBL" id="GGFL01006840">
    <property type="protein sequence ID" value="MBW71018.1"/>
    <property type="molecule type" value="Transcribed_RNA"/>
</dbReference>
<dbReference type="PROSITE" id="PS51257">
    <property type="entry name" value="PROKAR_LIPOPROTEIN"/>
    <property type="match status" value="1"/>
</dbReference>
<protein>
    <submittedName>
        <fullName evidence="1">Putative secreted protein</fullName>
    </submittedName>
</protein>
<proteinExistence type="predicted"/>
<accession>A0A2M4D1Q8</accession>
<name>A0A2M4D1Q8_ANODA</name>
<organism evidence="1">
    <name type="scientific">Anopheles darlingi</name>
    <name type="common">Mosquito</name>
    <dbReference type="NCBI Taxonomy" id="43151"/>
    <lineage>
        <taxon>Eukaryota</taxon>
        <taxon>Metazoa</taxon>
        <taxon>Ecdysozoa</taxon>
        <taxon>Arthropoda</taxon>
        <taxon>Hexapoda</taxon>
        <taxon>Insecta</taxon>
        <taxon>Pterygota</taxon>
        <taxon>Neoptera</taxon>
        <taxon>Endopterygota</taxon>
        <taxon>Diptera</taxon>
        <taxon>Nematocera</taxon>
        <taxon>Culicoidea</taxon>
        <taxon>Culicidae</taxon>
        <taxon>Anophelinae</taxon>
        <taxon>Anopheles</taxon>
    </lineage>
</organism>
<dbReference type="AlphaFoldDB" id="A0A2M4D1Q8"/>